<keyword evidence="2" id="KW-0808">Transferase</keyword>
<protein>
    <submittedName>
        <fullName evidence="3">Fructosamine kinase family protein</fullName>
    </submittedName>
</protein>
<gene>
    <name evidence="3" type="ORF">OQ279_13410</name>
</gene>
<sequence length="298" mass="33388">MSATNTLSPTSPMSVSNNQQVIYELASSHGFTVKGIDSLAGGSINQVYLINTSEGKKVVKVNSAHKFPGMFAAEKQGLETLKQENAFDVPAVFGLGEVGGKAYLLLEYKKEEPQKGHFWKVFGKQLSQLHKTSAESFGFAASNYIGSLPQYNEPRESAAGFYVNQRLEPQVKMASERGFSLGDLSGFYRNISEEIPQEAPALLHGDLWSGNYITNEEGLPCLIDPAVCYGPREMDLAMMQLFGGFPSEVFDIYNEHFPLQQGWEERIPLWQFYYLLVHLNIFGRSYLPQVEEIIRRFS</sequence>
<organism evidence="3 4">
    <name type="scientific">Salinimicrobium profundisediminis</name>
    <dbReference type="NCBI Taxonomy" id="2994553"/>
    <lineage>
        <taxon>Bacteria</taxon>
        <taxon>Pseudomonadati</taxon>
        <taxon>Bacteroidota</taxon>
        <taxon>Flavobacteriia</taxon>
        <taxon>Flavobacteriales</taxon>
        <taxon>Flavobacteriaceae</taxon>
        <taxon>Salinimicrobium</taxon>
    </lineage>
</organism>
<dbReference type="PANTHER" id="PTHR12149">
    <property type="entry name" value="FRUCTOSAMINE 3 KINASE-RELATED PROTEIN"/>
    <property type="match status" value="1"/>
</dbReference>
<name>A0A9X3CY80_9FLAO</name>
<dbReference type="InterPro" id="IPR016477">
    <property type="entry name" value="Fructo-/Ketosamine-3-kinase"/>
</dbReference>
<evidence type="ECO:0000313" key="3">
    <source>
        <dbReference type="EMBL" id="MCX2839147.1"/>
    </source>
</evidence>
<dbReference type="Gene3D" id="3.30.200.20">
    <property type="entry name" value="Phosphorylase Kinase, domain 1"/>
    <property type="match status" value="1"/>
</dbReference>
<keyword evidence="2 3" id="KW-0418">Kinase</keyword>
<dbReference type="EMBL" id="JAPJDA010000022">
    <property type="protein sequence ID" value="MCX2839147.1"/>
    <property type="molecule type" value="Genomic_DNA"/>
</dbReference>
<comment type="caution">
    <text evidence="3">The sequence shown here is derived from an EMBL/GenBank/DDBJ whole genome shotgun (WGS) entry which is preliminary data.</text>
</comment>
<dbReference type="SUPFAM" id="SSF56112">
    <property type="entry name" value="Protein kinase-like (PK-like)"/>
    <property type="match status" value="1"/>
</dbReference>
<dbReference type="RefSeq" id="WP_266070477.1">
    <property type="nucleotide sequence ID" value="NZ_JAPJDA010000022.1"/>
</dbReference>
<dbReference type="AlphaFoldDB" id="A0A9X3CY80"/>
<reference evidence="3" key="1">
    <citation type="submission" date="2022-11" db="EMBL/GenBank/DDBJ databases">
        <title>Salinimicrobium profundisediminis sp. nov., isolated from deep-sea sediment of the Mariana Trench.</title>
        <authorList>
            <person name="Fu H."/>
        </authorList>
    </citation>
    <scope>NUCLEOTIDE SEQUENCE</scope>
    <source>
        <strain evidence="3">MT39</strain>
    </source>
</reference>
<evidence type="ECO:0000256" key="1">
    <source>
        <dbReference type="ARBA" id="ARBA00009460"/>
    </source>
</evidence>
<accession>A0A9X3CY80</accession>
<evidence type="ECO:0000313" key="4">
    <source>
        <dbReference type="Proteomes" id="UP001148482"/>
    </source>
</evidence>
<dbReference type="PANTHER" id="PTHR12149:SF8">
    <property type="entry name" value="PROTEIN-RIBULOSAMINE 3-KINASE"/>
    <property type="match status" value="1"/>
</dbReference>
<dbReference type="GO" id="GO:0016301">
    <property type="term" value="F:kinase activity"/>
    <property type="evidence" value="ECO:0007669"/>
    <property type="project" value="UniProtKB-UniRule"/>
</dbReference>
<dbReference type="InterPro" id="IPR011009">
    <property type="entry name" value="Kinase-like_dom_sf"/>
</dbReference>
<dbReference type="Proteomes" id="UP001148482">
    <property type="component" value="Unassembled WGS sequence"/>
</dbReference>
<dbReference type="Gene3D" id="3.90.1200.10">
    <property type="match status" value="1"/>
</dbReference>
<dbReference type="Pfam" id="PF03881">
    <property type="entry name" value="Fructosamin_kin"/>
    <property type="match status" value="1"/>
</dbReference>
<comment type="similarity">
    <text evidence="1 2">Belongs to the fructosamine kinase family.</text>
</comment>
<evidence type="ECO:0000256" key="2">
    <source>
        <dbReference type="PIRNR" id="PIRNR006221"/>
    </source>
</evidence>
<dbReference type="PIRSF" id="PIRSF006221">
    <property type="entry name" value="Ketosamine-3-kinase"/>
    <property type="match status" value="1"/>
</dbReference>
<proteinExistence type="inferred from homology"/>
<keyword evidence="4" id="KW-1185">Reference proteome</keyword>